<accession>A0A855FWV9</accession>
<dbReference type="RefSeq" id="WP_100124437.1">
    <property type="nucleotide sequence ID" value="NZ_MEIU01000074.1"/>
</dbReference>
<gene>
    <name evidence="1" type="ORF">BHC57_12055</name>
</gene>
<dbReference type="AlphaFoldDB" id="A0A855FWV9"/>
<sequence>MIKPISNVTLKPLPPDKNGNIFSHIEIDGIHHNISVSDAFLEAAFSYQDKYILIFVTLEGGCFEELLHIYLLDPYRDKVLDYAIIGNLYSFTYGDVSSIQIRADNTIFFKFITADGWLLTLFKQPVRTFPISFKTLFVVQRPFSFKRYFSITANKTTHLQR</sequence>
<dbReference type="EMBL" id="MEIU01000074">
    <property type="protein sequence ID" value="PIT58567.1"/>
    <property type="molecule type" value="Genomic_DNA"/>
</dbReference>
<reference evidence="1 2" key="1">
    <citation type="journal article" date="2017" name="MBio">
        <title>Type VI secretion-mediated competition in the bee gut microbiome.</title>
        <authorList>
            <person name="Steele M.I."/>
            <person name="Kwong W.K."/>
            <person name="Powell J.E."/>
            <person name="Whiteley M."/>
            <person name="Moran N.A."/>
        </authorList>
    </citation>
    <scope>NUCLEOTIDE SEQUENCE [LARGE SCALE GENOMIC DNA]</scope>
    <source>
        <strain evidence="1 2">HK3</strain>
    </source>
</reference>
<protein>
    <submittedName>
        <fullName evidence="1">Uncharacterized protein</fullName>
    </submittedName>
</protein>
<organism evidence="1 2">
    <name type="scientific">Snodgrassella alvi</name>
    <dbReference type="NCBI Taxonomy" id="1196083"/>
    <lineage>
        <taxon>Bacteria</taxon>
        <taxon>Pseudomonadati</taxon>
        <taxon>Pseudomonadota</taxon>
        <taxon>Betaproteobacteria</taxon>
        <taxon>Neisseriales</taxon>
        <taxon>Neisseriaceae</taxon>
        <taxon>Snodgrassella</taxon>
    </lineage>
</organism>
<evidence type="ECO:0000313" key="2">
    <source>
        <dbReference type="Proteomes" id="UP000230463"/>
    </source>
</evidence>
<proteinExistence type="predicted"/>
<comment type="caution">
    <text evidence="1">The sequence shown here is derived from an EMBL/GenBank/DDBJ whole genome shotgun (WGS) entry which is preliminary data.</text>
</comment>
<evidence type="ECO:0000313" key="1">
    <source>
        <dbReference type="EMBL" id="PIT58567.1"/>
    </source>
</evidence>
<name>A0A855FWV9_9NEIS</name>
<dbReference type="Proteomes" id="UP000230463">
    <property type="component" value="Unassembled WGS sequence"/>
</dbReference>